<evidence type="ECO:0000256" key="8">
    <source>
        <dbReference type="ARBA" id="ARBA00023136"/>
    </source>
</evidence>
<feature type="transmembrane region" description="Helical" evidence="10">
    <location>
        <begin position="220"/>
        <end position="238"/>
    </location>
</feature>
<name>A0A4Z0FAC0_9GAMM</name>
<keyword evidence="14" id="KW-1185">Reference proteome</keyword>
<comment type="caution">
    <text evidence="13">The sequence shown here is derived from an EMBL/GenBank/DDBJ whole genome shotgun (WGS) entry which is preliminary data.</text>
</comment>
<dbReference type="PANTHER" id="PTHR32507">
    <property type="entry name" value="NA(+)/H(+) ANTIPORTER 1"/>
    <property type="match status" value="1"/>
</dbReference>
<evidence type="ECO:0000256" key="1">
    <source>
        <dbReference type="ARBA" id="ARBA00004651"/>
    </source>
</evidence>
<feature type="transmembrane region" description="Helical" evidence="10">
    <location>
        <begin position="151"/>
        <end position="174"/>
    </location>
</feature>
<evidence type="ECO:0000256" key="3">
    <source>
        <dbReference type="ARBA" id="ARBA00022449"/>
    </source>
</evidence>
<reference evidence="13 14" key="1">
    <citation type="journal article" date="2019" name="ISME J.">
        <title>Candidatus Macondimonas diazotrophica, a novel gammaproteobacterial genus dominating crude-oil-contaminated coastal sediments.</title>
        <authorList>
            <person name="Karthikeyan S."/>
            <person name="Konstantinidis K."/>
        </authorList>
    </citation>
    <scope>NUCLEOTIDE SEQUENCE [LARGE SCALE GENOMIC DNA]</scope>
    <source>
        <strain evidence="13 14">KTK01</strain>
    </source>
</reference>
<evidence type="ECO:0000256" key="6">
    <source>
        <dbReference type="ARBA" id="ARBA00022989"/>
    </source>
</evidence>
<accession>A0A4Z0FAC0</accession>
<keyword evidence="4" id="KW-1003">Cell membrane</keyword>
<keyword evidence="7" id="KW-0406">Ion transport</keyword>
<dbReference type="InterPro" id="IPR036291">
    <property type="entry name" value="NAD(P)-bd_dom_sf"/>
</dbReference>
<organism evidence="13 14">
    <name type="scientific">Candidatus Macondimonas diazotrophica</name>
    <dbReference type="NCBI Taxonomy" id="2305248"/>
    <lineage>
        <taxon>Bacteria</taxon>
        <taxon>Pseudomonadati</taxon>
        <taxon>Pseudomonadota</taxon>
        <taxon>Gammaproteobacteria</taxon>
        <taxon>Chromatiales</taxon>
        <taxon>Ectothiorhodospiraceae</taxon>
        <taxon>Candidatus Macondimonas</taxon>
    </lineage>
</organism>
<dbReference type="EMBL" id="SRIO01000008">
    <property type="protein sequence ID" value="TFZ82575.1"/>
    <property type="molecule type" value="Genomic_DNA"/>
</dbReference>
<keyword evidence="5 10" id="KW-0812">Transmembrane</keyword>
<sequence length="620" mass="66996">MAHGLNELIALVIALGMLAQWLAWRFQFPAIILLALTGLLVGPVLGLIHPATDFGEAGLRTIISLGVAVILFEGGLNLRAHEFKEAAAGVRRLVTLGALLNFFFAALAAHYVGGLSWAVSMVIGAILVVTGPTVIMPLLRQAMLNRRTASYLKWEAIINDPIGALLAVLVFQYFVFSGEDGSVPGVLLSLGQAVGIAVLLGGGGGYLLARAYRAAIIPEFLKSPILLAAMFAMFALSNRVQAEAGLLTVTLLGIVIANMRLPSIEGLRRHKEYVTILLVSTVFILLTANLKPNTLMQLDWRALAFVLAVVFVVRPLAILLATIRSGMDWRDRLLVGWIGPRGIVAAAVAGIFAPEMVAAGYADAALLVPLIFAVIFVTVVIHGLSLGRLAKRLKLAAAGPRNGVLIVGGSPWSIDLAGRIRDLGIRTLIVDNSWHRLRPARLAGLPVYFGEILSERAEESLQFQDLGHLIAATSNDAYNALVCSAFTSEFGADRVLQLSMGEPEDNDRKGLAAGVRGRVAFHPDATFEELWRRHYEGWCFQKTRFTDSFTYDDYRAVAPPESIPLLLVSPDHHVTLQSVQRPLQPRQGDVLLSYAPYRAGPEGKTENRKNSGDAPAPQAR</sequence>
<evidence type="ECO:0000313" key="14">
    <source>
        <dbReference type="Proteomes" id="UP000297890"/>
    </source>
</evidence>
<feature type="transmembrane region" description="Helical" evidence="10">
    <location>
        <begin position="117"/>
        <end position="139"/>
    </location>
</feature>
<comment type="subcellular location">
    <subcellularLocation>
        <location evidence="1">Cell membrane</location>
        <topology evidence="1">Multi-pass membrane protein</topology>
    </subcellularLocation>
</comment>
<dbReference type="GO" id="GO:1902600">
    <property type="term" value="P:proton transmembrane transport"/>
    <property type="evidence" value="ECO:0007669"/>
    <property type="project" value="InterPro"/>
</dbReference>
<feature type="transmembrane region" description="Helical" evidence="10">
    <location>
        <begin position="244"/>
        <end position="261"/>
    </location>
</feature>
<feature type="transmembrane region" description="Helical" evidence="10">
    <location>
        <begin position="186"/>
        <end position="208"/>
    </location>
</feature>
<feature type="transmembrane region" description="Helical" evidence="10">
    <location>
        <begin position="333"/>
        <end position="352"/>
    </location>
</feature>
<dbReference type="OrthoDB" id="570124at2"/>
<evidence type="ECO:0000256" key="4">
    <source>
        <dbReference type="ARBA" id="ARBA00022475"/>
    </source>
</evidence>
<dbReference type="InterPro" id="IPR038770">
    <property type="entry name" value="Na+/solute_symporter_sf"/>
</dbReference>
<feature type="transmembrane region" description="Helical" evidence="10">
    <location>
        <begin position="273"/>
        <end position="290"/>
    </location>
</feature>
<dbReference type="Proteomes" id="UP000297890">
    <property type="component" value="Unassembled WGS sequence"/>
</dbReference>
<dbReference type="GO" id="GO:0015297">
    <property type="term" value="F:antiporter activity"/>
    <property type="evidence" value="ECO:0007669"/>
    <property type="project" value="UniProtKB-KW"/>
</dbReference>
<dbReference type="Pfam" id="PF02254">
    <property type="entry name" value="TrkA_N"/>
    <property type="match status" value="1"/>
</dbReference>
<feature type="transmembrane region" description="Helical" evidence="10">
    <location>
        <begin position="364"/>
        <end position="384"/>
    </location>
</feature>
<feature type="domain" description="RCK N-terminal" evidence="12">
    <location>
        <begin position="404"/>
        <end position="492"/>
    </location>
</feature>
<dbReference type="Gene3D" id="1.20.1530.20">
    <property type="match status" value="1"/>
</dbReference>
<proteinExistence type="predicted"/>
<evidence type="ECO:0000256" key="9">
    <source>
        <dbReference type="SAM" id="MobiDB-lite"/>
    </source>
</evidence>
<evidence type="ECO:0000259" key="11">
    <source>
        <dbReference type="Pfam" id="PF00999"/>
    </source>
</evidence>
<dbReference type="Gene3D" id="3.40.50.720">
    <property type="entry name" value="NAD(P)-binding Rossmann-like Domain"/>
    <property type="match status" value="1"/>
</dbReference>
<feature type="transmembrane region" description="Helical" evidence="10">
    <location>
        <begin position="90"/>
        <end position="111"/>
    </location>
</feature>
<keyword evidence="3" id="KW-0050">Antiport</keyword>
<feature type="transmembrane region" description="Helical" evidence="10">
    <location>
        <begin position="31"/>
        <end position="51"/>
    </location>
</feature>
<feature type="domain" description="Cation/H+ exchanger transmembrane" evidence="11">
    <location>
        <begin position="18"/>
        <end position="391"/>
    </location>
</feature>
<dbReference type="SUPFAM" id="SSF51735">
    <property type="entry name" value="NAD(P)-binding Rossmann-fold domains"/>
    <property type="match status" value="1"/>
</dbReference>
<dbReference type="RefSeq" id="WP_135281821.1">
    <property type="nucleotide sequence ID" value="NZ_SRIO01000008.1"/>
</dbReference>
<feature type="transmembrane region" description="Helical" evidence="10">
    <location>
        <begin position="302"/>
        <end position="321"/>
    </location>
</feature>
<feature type="region of interest" description="Disordered" evidence="9">
    <location>
        <begin position="587"/>
        <end position="620"/>
    </location>
</feature>
<evidence type="ECO:0000256" key="10">
    <source>
        <dbReference type="SAM" id="Phobius"/>
    </source>
</evidence>
<feature type="transmembrane region" description="Helical" evidence="10">
    <location>
        <begin position="6"/>
        <end position="24"/>
    </location>
</feature>
<dbReference type="GO" id="GO:0005886">
    <property type="term" value="C:plasma membrane"/>
    <property type="evidence" value="ECO:0007669"/>
    <property type="project" value="UniProtKB-SubCell"/>
</dbReference>
<dbReference type="AlphaFoldDB" id="A0A4Z0FAC0"/>
<evidence type="ECO:0000256" key="7">
    <source>
        <dbReference type="ARBA" id="ARBA00023065"/>
    </source>
</evidence>
<gene>
    <name evidence="13" type="ORF">E4680_07675</name>
</gene>
<keyword evidence="8 10" id="KW-0472">Membrane</keyword>
<keyword evidence="2" id="KW-0813">Transport</keyword>
<evidence type="ECO:0000313" key="13">
    <source>
        <dbReference type="EMBL" id="TFZ82575.1"/>
    </source>
</evidence>
<dbReference type="PANTHER" id="PTHR32507:SF0">
    <property type="entry name" value="NA(+)_H(+) ANTIPORTER 2-RELATED"/>
    <property type="match status" value="1"/>
</dbReference>
<dbReference type="InterPro" id="IPR006153">
    <property type="entry name" value="Cation/H_exchanger_TM"/>
</dbReference>
<protein>
    <submittedName>
        <fullName evidence="13">Sodium:proton antiporter</fullName>
    </submittedName>
</protein>
<dbReference type="InterPro" id="IPR003148">
    <property type="entry name" value="RCK_N"/>
</dbReference>
<feature type="compositionally biased region" description="Basic and acidic residues" evidence="9">
    <location>
        <begin position="601"/>
        <end position="611"/>
    </location>
</feature>
<keyword evidence="6 10" id="KW-1133">Transmembrane helix</keyword>
<dbReference type="GO" id="GO:0006813">
    <property type="term" value="P:potassium ion transport"/>
    <property type="evidence" value="ECO:0007669"/>
    <property type="project" value="InterPro"/>
</dbReference>
<evidence type="ECO:0000259" key="12">
    <source>
        <dbReference type="Pfam" id="PF02254"/>
    </source>
</evidence>
<feature type="transmembrane region" description="Helical" evidence="10">
    <location>
        <begin position="57"/>
        <end position="78"/>
    </location>
</feature>
<dbReference type="Pfam" id="PF00999">
    <property type="entry name" value="Na_H_Exchanger"/>
    <property type="match status" value="1"/>
</dbReference>
<evidence type="ECO:0000256" key="2">
    <source>
        <dbReference type="ARBA" id="ARBA00022448"/>
    </source>
</evidence>
<evidence type="ECO:0000256" key="5">
    <source>
        <dbReference type="ARBA" id="ARBA00022692"/>
    </source>
</evidence>